<sequence length="475" mass="52258">MCLNDSSPALTKRKHVCPHCKKAFKRSEHCSRHQRSSHTSERPFKCRFCTKSYGRRDLTSRHERINHEAQYIQSKQEGLAQPRQDHPSSITPTAVLPKDSTLPRSSSPQASPASSPTTTTTSSIPDPIEQPTPERHRPLPERHQKHSETGLASVTERGVAHSVGDALDMRDYTYLHAGALSFEGTGYVPEGELLRLPTPIHSATVESALSPLPPRPYSPGPQLPDFSAPKSTIQGGYSPISLETDGGLAAFGAMFDPIWDPNRTKYDAVRGYAADAHIRRQGEGFRAPVASTYVDESPSARPQSRQPDTPPRHFGFSECTRCSLISSILSWAPDCPVDFVLPSTMKLRAYLDSYLRNFHSLFYGSASMAEATPGLVPDHAILAMCAMGALFCNERLTASSIHDIAEGMLNALKQRMAWDGLAPTHRGDLNEHSSVTENDGRSHWLKRANTLLLFYRAFSSDSSIQAPRVTGSSQS</sequence>
<evidence type="ECO:0000256" key="4">
    <source>
        <dbReference type="ARBA" id="ARBA00022771"/>
    </source>
</evidence>
<evidence type="ECO:0000256" key="6">
    <source>
        <dbReference type="ARBA" id="ARBA00023242"/>
    </source>
</evidence>
<organism evidence="10 11">
    <name type="scientific">Aspergillus puulaauensis</name>
    <dbReference type="NCBI Taxonomy" id="1220207"/>
    <lineage>
        <taxon>Eukaryota</taxon>
        <taxon>Fungi</taxon>
        <taxon>Dikarya</taxon>
        <taxon>Ascomycota</taxon>
        <taxon>Pezizomycotina</taxon>
        <taxon>Eurotiomycetes</taxon>
        <taxon>Eurotiomycetidae</taxon>
        <taxon>Eurotiales</taxon>
        <taxon>Aspergillaceae</taxon>
        <taxon>Aspergillus</taxon>
    </lineage>
</organism>
<dbReference type="OrthoDB" id="4188803at2759"/>
<dbReference type="GO" id="GO:0005634">
    <property type="term" value="C:nucleus"/>
    <property type="evidence" value="ECO:0007669"/>
    <property type="project" value="UniProtKB-SubCell"/>
</dbReference>
<evidence type="ECO:0000259" key="9">
    <source>
        <dbReference type="PROSITE" id="PS50157"/>
    </source>
</evidence>
<feature type="region of interest" description="Disordered" evidence="8">
    <location>
        <begin position="73"/>
        <end position="157"/>
    </location>
</feature>
<dbReference type="PANTHER" id="PTHR40626">
    <property type="entry name" value="MIP31509P"/>
    <property type="match status" value="1"/>
</dbReference>
<keyword evidence="5" id="KW-0862">Zinc</keyword>
<dbReference type="Gene3D" id="3.30.160.60">
    <property type="entry name" value="Classic Zinc Finger"/>
    <property type="match status" value="2"/>
</dbReference>
<keyword evidence="6" id="KW-0539">Nucleus</keyword>
<evidence type="ECO:0000313" key="10">
    <source>
        <dbReference type="EMBL" id="BCS27725.1"/>
    </source>
</evidence>
<feature type="region of interest" description="Disordered" evidence="8">
    <location>
        <begin position="293"/>
        <end position="312"/>
    </location>
</feature>
<reference evidence="10" key="2">
    <citation type="submission" date="2021-02" db="EMBL/GenBank/DDBJ databases">
        <title>Aspergillus puulaauensis MK2 genome sequence.</title>
        <authorList>
            <person name="Futagami T."/>
            <person name="Mori K."/>
            <person name="Kadooka C."/>
            <person name="Tanaka T."/>
        </authorList>
    </citation>
    <scope>NUCLEOTIDE SEQUENCE</scope>
    <source>
        <strain evidence="10">MK2</strain>
    </source>
</reference>
<keyword evidence="11" id="KW-1185">Reference proteome</keyword>
<evidence type="ECO:0000256" key="5">
    <source>
        <dbReference type="ARBA" id="ARBA00022833"/>
    </source>
</evidence>
<reference evidence="10" key="1">
    <citation type="submission" date="2021-01" db="EMBL/GenBank/DDBJ databases">
        <authorList>
            <consortium name="Aspergillus puulaauensis MK2 genome sequencing consortium"/>
            <person name="Kazuki M."/>
            <person name="Futagami T."/>
        </authorList>
    </citation>
    <scope>NUCLEOTIDE SEQUENCE</scope>
    <source>
        <strain evidence="10">MK2</strain>
    </source>
</reference>
<protein>
    <recommendedName>
        <fullName evidence="9">C2H2-type domain-containing protein</fullName>
    </recommendedName>
</protein>
<feature type="domain" description="C2H2-type" evidence="9">
    <location>
        <begin position="15"/>
        <end position="43"/>
    </location>
</feature>
<evidence type="ECO:0000256" key="7">
    <source>
        <dbReference type="PROSITE-ProRule" id="PRU00042"/>
    </source>
</evidence>
<dbReference type="InterPro" id="IPR036236">
    <property type="entry name" value="Znf_C2H2_sf"/>
</dbReference>
<dbReference type="GO" id="GO:0000785">
    <property type="term" value="C:chromatin"/>
    <property type="evidence" value="ECO:0007669"/>
    <property type="project" value="TreeGrafter"/>
</dbReference>
<dbReference type="InterPro" id="IPR051059">
    <property type="entry name" value="VerF-like"/>
</dbReference>
<evidence type="ECO:0000313" key="11">
    <source>
        <dbReference type="Proteomes" id="UP000654913"/>
    </source>
</evidence>
<dbReference type="GO" id="GO:0000978">
    <property type="term" value="F:RNA polymerase II cis-regulatory region sequence-specific DNA binding"/>
    <property type="evidence" value="ECO:0007669"/>
    <property type="project" value="InterPro"/>
</dbReference>
<evidence type="ECO:0000256" key="2">
    <source>
        <dbReference type="ARBA" id="ARBA00022723"/>
    </source>
</evidence>
<dbReference type="RefSeq" id="XP_041559919.1">
    <property type="nucleotide sequence ID" value="XM_041694050.1"/>
</dbReference>
<dbReference type="PANTHER" id="PTHR40626:SF11">
    <property type="entry name" value="ZINC FINGER PROTEIN YPR022C"/>
    <property type="match status" value="1"/>
</dbReference>
<dbReference type="GeneID" id="64977731"/>
<dbReference type="PROSITE" id="PS50157">
    <property type="entry name" value="ZINC_FINGER_C2H2_2"/>
    <property type="match status" value="2"/>
</dbReference>
<feature type="domain" description="C2H2-type" evidence="9">
    <location>
        <begin position="44"/>
        <end position="72"/>
    </location>
</feature>
<dbReference type="EMBL" id="AP024448">
    <property type="protein sequence ID" value="BCS27725.1"/>
    <property type="molecule type" value="Genomic_DNA"/>
</dbReference>
<evidence type="ECO:0000256" key="3">
    <source>
        <dbReference type="ARBA" id="ARBA00022737"/>
    </source>
</evidence>
<dbReference type="GO" id="GO:0000981">
    <property type="term" value="F:DNA-binding transcription factor activity, RNA polymerase II-specific"/>
    <property type="evidence" value="ECO:0007669"/>
    <property type="project" value="InterPro"/>
</dbReference>
<dbReference type="SUPFAM" id="SSF57667">
    <property type="entry name" value="beta-beta-alpha zinc fingers"/>
    <property type="match status" value="1"/>
</dbReference>
<proteinExistence type="predicted"/>
<accession>A0A7R7XU29</accession>
<dbReference type="AlphaFoldDB" id="A0A7R7XU29"/>
<dbReference type="SMART" id="SM00355">
    <property type="entry name" value="ZnF_C2H2"/>
    <property type="match status" value="2"/>
</dbReference>
<dbReference type="PROSITE" id="PS00028">
    <property type="entry name" value="ZINC_FINGER_C2H2_1"/>
    <property type="match status" value="2"/>
</dbReference>
<evidence type="ECO:0000256" key="8">
    <source>
        <dbReference type="SAM" id="MobiDB-lite"/>
    </source>
</evidence>
<feature type="compositionally biased region" description="Low complexity" evidence="8">
    <location>
        <begin position="105"/>
        <end position="123"/>
    </location>
</feature>
<comment type="subcellular location">
    <subcellularLocation>
        <location evidence="1">Nucleus</location>
    </subcellularLocation>
</comment>
<keyword evidence="2" id="KW-0479">Metal-binding</keyword>
<keyword evidence="4 7" id="KW-0863">Zinc-finger</keyword>
<dbReference type="KEGG" id="apuu:APUU_60774S"/>
<dbReference type="GO" id="GO:0008270">
    <property type="term" value="F:zinc ion binding"/>
    <property type="evidence" value="ECO:0007669"/>
    <property type="project" value="UniProtKB-KW"/>
</dbReference>
<name>A0A7R7XU29_9EURO</name>
<evidence type="ECO:0000256" key="1">
    <source>
        <dbReference type="ARBA" id="ARBA00004123"/>
    </source>
</evidence>
<dbReference type="InterPro" id="IPR013087">
    <property type="entry name" value="Znf_C2H2_type"/>
</dbReference>
<dbReference type="Proteomes" id="UP000654913">
    <property type="component" value="Chromosome 6"/>
</dbReference>
<gene>
    <name evidence="10" type="ORF">APUU_60774S</name>
</gene>
<keyword evidence="3" id="KW-0677">Repeat</keyword>
<feature type="compositionally biased region" description="Basic and acidic residues" evidence="8">
    <location>
        <begin position="132"/>
        <end position="148"/>
    </location>
</feature>